<dbReference type="EMBL" id="CP104311">
    <property type="protein sequence ID" value="WWF02106.1"/>
    <property type="molecule type" value="Genomic_DNA"/>
</dbReference>
<dbReference type="Pfam" id="PF04138">
    <property type="entry name" value="GtrA_DPMS_TM"/>
    <property type="match status" value="1"/>
</dbReference>
<name>A0ABZ2F4P7_METCP</name>
<feature type="domain" description="GtrA/DPMS transmembrane" evidence="7">
    <location>
        <begin position="12"/>
        <end position="125"/>
    </location>
</feature>
<feature type="transmembrane region" description="Helical" evidence="6">
    <location>
        <begin position="41"/>
        <end position="59"/>
    </location>
</feature>
<evidence type="ECO:0000256" key="2">
    <source>
        <dbReference type="ARBA" id="ARBA00009399"/>
    </source>
</evidence>
<keyword evidence="9" id="KW-1185">Reference proteome</keyword>
<dbReference type="PANTHER" id="PTHR38459:SF1">
    <property type="entry name" value="PROPHAGE BACTOPRENOL-LINKED GLUCOSE TRANSLOCASE HOMOLOG"/>
    <property type="match status" value="1"/>
</dbReference>
<proteinExistence type="inferred from homology"/>
<evidence type="ECO:0000256" key="3">
    <source>
        <dbReference type="ARBA" id="ARBA00022692"/>
    </source>
</evidence>
<dbReference type="RefSeq" id="WP_198322478.1">
    <property type="nucleotide sequence ID" value="NZ_CP104311.1"/>
</dbReference>
<evidence type="ECO:0000256" key="1">
    <source>
        <dbReference type="ARBA" id="ARBA00004141"/>
    </source>
</evidence>
<reference evidence="8 9" key="1">
    <citation type="submission" date="2022-09" db="EMBL/GenBank/DDBJ databases">
        <authorList>
            <person name="Giprobiosintez L."/>
        </authorList>
    </citation>
    <scope>NUCLEOTIDE SEQUENCE [LARGE SCALE GENOMIC DNA]</scope>
    <source>
        <strain evidence="9">VKPM-B-12549 (GBS-15)</strain>
    </source>
</reference>
<evidence type="ECO:0000256" key="6">
    <source>
        <dbReference type="SAM" id="Phobius"/>
    </source>
</evidence>
<evidence type="ECO:0000259" key="7">
    <source>
        <dbReference type="Pfam" id="PF04138"/>
    </source>
</evidence>
<evidence type="ECO:0000313" key="9">
    <source>
        <dbReference type="Proteomes" id="UP001359308"/>
    </source>
</evidence>
<accession>A0ABZ2F4P7</accession>
<keyword evidence="3 6" id="KW-0812">Transmembrane</keyword>
<evidence type="ECO:0000256" key="4">
    <source>
        <dbReference type="ARBA" id="ARBA00022989"/>
    </source>
</evidence>
<dbReference type="PANTHER" id="PTHR38459">
    <property type="entry name" value="PROPHAGE BACTOPRENOL-LINKED GLUCOSE TRANSLOCASE HOMOLOG"/>
    <property type="match status" value="1"/>
</dbReference>
<gene>
    <name evidence="8" type="ORF">N4J17_00320</name>
</gene>
<dbReference type="InterPro" id="IPR007267">
    <property type="entry name" value="GtrA_DPMS_TM"/>
</dbReference>
<evidence type="ECO:0000313" key="8">
    <source>
        <dbReference type="EMBL" id="WWF02106.1"/>
    </source>
</evidence>
<dbReference type="Proteomes" id="UP001359308">
    <property type="component" value="Chromosome"/>
</dbReference>
<protein>
    <submittedName>
        <fullName evidence="8">GtrA family protein</fullName>
    </submittedName>
</protein>
<organism evidence="8 9">
    <name type="scientific">Methylococcus capsulatus</name>
    <dbReference type="NCBI Taxonomy" id="414"/>
    <lineage>
        <taxon>Bacteria</taxon>
        <taxon>Pseudomonadati</taxon>
        <taxon>Pseudomonadota</taxon>
        <taxon>Gammaproteobacteria</taxon>
        <taxon>Methylococcales</taxon>
        <taxon>Methylococcaceae</taxon>
        <taxon>Methylococcus</taxon>
    </lineage>
</organism>
<keyword evidence="5 6" id="KW-0472">Membrane</keyword>
<sequence>MPKASLLKKFFRFVCVGGLATALQYAMLVALVGLWQWQVTLASSLGFTASAVVNYWLNYKLTFRAENSHRVAVFRFFITAGMGLVLNGAIVQFGITYTPFPYLWSQLAATVAVLFWNFVGSLKWTYASPVRKSA</sequence>
<comment type="similarity">
    <text evidence="2">Belongs to the GtrA family.</text>
</comment>
<comment type="subcellular location">
    <subcellularLocation>
        <location evidence="1">Membrane</location>
        <topology evidence="1">Multi-pass membrane protein</topology>
    </subcellularLocation>
</comment>
<dbReference type="InterPro" id="IPR051401">
    <property type="entry name" value="GtrA_CellWall_Glycosyl"/>
</dbReference>
<feature type="transmembrane region" description="Helical" evidence="6">
    <location>
        <begin position="71"/>
        <end position="95"/>
    </location>
</feature>
<evidence type="ECO:0000256" key="5">
    <source>
        <dbReference type="ARBA" id="ARBA00023136"/>
    </source>
</evidence>
<feature type="transmembrane region" description="Helical" evidence="6">
    <location>
        <begin position="101"/>
        <end position="122"/>
    </location>
</feature>
<keyword evidence="4 6" id="KW-1133">Transmembrane helix</keyword>
<feature type="transmembrane region" description="Helical" evidence="6">
    <location>
        <begin position="12"/>
        <end position="35"/>
    </location>
</feature>